<protein>
    <submittedName>
        <fullName evidence="2">Uncharacterized protein</fullName>
    </submittedName>
</protein>
<evidence type="ECO:0000256" key="1">
    <source>
        <dbReference type="SAM" id="Phobius"/>
    </source>
</evidence>
<organism evidence="2 3">
    <name type="scientific">Nonomuraea cavernae</name>
    <dbReference type="NCBI Taxonomy" id="2045107"/>
    <lineage>
        <taxon>Bacteria</taxon>
        <taxon>Bacillati</taxon>
        <taxon>Actinomycetota</taxon>
        <taxon>Actinomycetes</taxon>
        <taxon>Streptosporangiales</taxon>
        <taxon>Streptosporangiaceae</taxon>
        <taxon>Nonomuraea</taxon>
    </lineage>
</organism>
<keyword evidence="1" id="KW-0812">Transmembrane</keyword>
<reference evidence="2" key="1">
    <citation type="journal article" date="2014" name="Int. J. Syst. Evol. Microbiol.">
        <title>Complete genome sequence of Corynebacterium casei LMG S-19264T (=DSM 44701T), isolated from a smear-ripened cheese.</title>
        <authorList>
            <consortium name="US DOE Joint Genome Institute (JGI-PGF)"/>
            <person name="Walter F."/>
            <person name="Albersmeier A."/>
            <person name="Kalinowski J."/>
            <person name="Ruckert C."/>
        </authorList>
    </citation>
    <scope>NUCLEOTIDE SEQUENCE</scope>
    <source>
        <strain evidence="2">CGMCC 4.7368</strain>
    </source>
</reference>
<reference evidence="2" key="2">
    <citation type="submission" date="2020-09" db="EMBL/GenBank/DDBJ databases">
        <authorList>
            <person name="Sun Q."/>
            <person name="Zhou Y."/>
        </authorList>
    </citation>
    <scope>NUCLEOTIDE SEQUENCE</scope>
    <source>
        <strain evidence="2">CGMCC 4.7368</strain>
    </source>
</reference>
<feature type="transmembrane region" description="Helical" evidence="1">
    <location>
        <begin position="147"/>
        <end position="168"/>
    </location>
</feature>
<keyword evidence="1" id="KW-0472">Membrane</keyword>
<dbReference type="EMBL" id="BMNH01000022">
    <property type="protein sequence ID" value="GGO77466.1"/>
    <property type="molecule type" value="Genomic_DNA"/>
</dbReference>
<feature type="transmembrane region" description="Helical" evidence="1">
    <location>
        <begin position="180"/>
        <end position="200"/>
    </location>
</feature>
<feature type="transmembrane region" description="Helical" evidence="1">
    <location>
        <begin position="26"/>
        <end position="44"/>
    </location>
</feature>
<name>A0A917ZAH3_9ACTN</name>
<feature type="transmembrane region" description="Helical" evidence="1">
    <location>
        <begin position="98"/>
        <end position="116"/>
    </location>
</feature>
<feature type="transmembrane region" description="Helical" evidence="1">
    <location>
        <begin position="123"/>
        <end position="141"/>
    </location>
</feature>
<gene>
    <name evidence="2" type="ORF">GCM10012289_57210</name>
</gene>
<keyword evidence="1" id="KW-1133">Transmembrane helix</keyword>
<sequence>MNNTTNLDTHAHRHPSGRAAAVGHHLLARWPSVLGLLALIANIANGADPHVTAMIIMLAAMCYLAAAAVGSRRSVWVMVGVASVAVVLARLTGLDPTATLLVMGAGFAIFGFLRGTGVDRREVGVQVLGFVGFSAIALTAMMSSPALAVFLAAVAAIGHAIWDVIHFVRDKVVSRSLTEACFVLDVGLGVALLLMSSTALPV</sequence>
<evidence type="ECO:0000313" key="2">
    <source>
        <dbReference type="EMBL" id="GGO77466.1"/>
    </source>
</evidence>
<dbReference type="AlphaFoldDB" id="A0A917ZAH3"/>
<proteinExistence type="predicted"/>
<feature type="transmembrane region" description="Helical" evidence="1">
    <location>
        <begin position="75"/>
        <end position="92"/>
    </location>
</feature>
<dbReference type="Proteomes" id="UP000646523">
    <property type="component" value="Unassembled WGS sequence"/>
</dbReference>
<feature type="transmembrane region" description="Helical" evidence="1">
    <location>
        <begin position="50"/>
        <end position="68"/>
    </location>
</feature>
<keyword evidence="3" id="KW-1185">Reference proteome</keyword>
<evidence type="ECO:0000313" key="3">
    <source>
        <dbReference type="Proteomes" id="UP000646523"/>
    </source>
</evidence>
<accession>A0A917ZAH3</accession>
<comment type="caution">
    <text evidence="2">The sequence shown here is derived from an EMBL/GenBank/DDBJ whole genome shotgun (WGS) entry which is preliminary data.</text>
</comment>
<dbReference type="RefSeq" id="WP_189127283.1">
    <property type="nucleotide sequence ID" value="NZ_BMNH01000022.1"/>
</dbReference>